<dbReference type="Pfam" id="PF13175">
    <property type="entry name" value="AAA_15"/>
    <property type="match status" value="1"/>
</dbReference>
<gene>
    <name evidence="2" type="ORF">SAMN04487998_0414</name>
</gene>
<dbReference type="Gene3D" id="3.40.50.300">
    <property type="entry name" value="P-loop containing nucleotide triphosphate hydrolases"/>
    <property type="match status" value="1"/>
</dbReference>
<dbReference type="SUPFAM" id="SSF52540">
    <property type="entry name" value="P-loop containing nucleoside triphosphate hydrolases"/>
    <property type="match status" value="1"/>
</dbReference>
<dbReference type="AlphaFoldDB" id="A0A1H9ZNW2"/>
<feature type="domain" description="Endonuclease GajA/Old nuclease/RecF-like AAA" evidence="1">
    <location>
        <begin position="52"/>
        <end position="305"/>
    </location>
</feature>
<evidence type="ECO:0000313" key="2">
    <source>
        <dbReference type="EMBL" id="SES83371.1"/>
    </source>
</evidence>
<accession>A0A1H9ZNW2</accession>
<dbReference type="InterPro" id="IPR027417">
    <property type="entry name" value="P-loop_NTPase"/>
</dbReference>
<name>A0A1H9ZNW2_9BACT</name>
<dbReference type="PANTHER" id="PTHR43581">
    <property type="entry name" value="ATP/GTP PHOSPHATASE"/>
    <property type="match status" value="1"/>
</dbReference>
<reference evidence="3" key="1">
    <citation type="submission" date="2016-10" db="EMBL/GenBank/DDBJ databases">
        <authorList>
            <person name="Varghese N."/>
            <person name="Submissions S."/>
        </authorList>
    </citation>
    <scope>NUCLEOTIDE SEQUENCE [LARGE SCALE GENOMIC DNA]</scope>
    <source>
        <strain evidence="3">DSM 15310</strain>
    </source>
</reference>
<protein>
    <submittedName>
        <fullName evidence="2">AAA domain-containing protein, putative AbiEii toxin, Type IV TA system</fullName>
    </submittedName>
</protein>
<dbReference type="Proteomes" id="UP000198697">
    <property type="component" value="Unassembled WGS sequence"/>
</dbReference>
<dbReference type="InterPro" id="IPR041685">
    <property type="entry name" value="AAA_GajA/Old/RecF-like"/>
</dbReference>
<sequence length="394" mass="44464">MDFKRVTVFIGPTGRGKSTLAKLAAVFRQQLVINKPIDTSNLHNYGLYSYWGEDSKVVWNNTKGYHDSSKSRGSLLFPSEAIDNYISSYQKGFVIWLDKNIPSQEEDLINNLDKETFNTLVESVAKIDKSISVDKIINGLVILFNKETRNTISVSEVYYTPSERIFIAAIEYSWAGLMRDDIGLPKALLDFANSFSTSRKNVSELHIPFFNVIYQHIDGRDFIKIPEREEPLMLLETASGIQSVTPMMVLLEHLSRQKEQAQSFIIEEPELNLYPTAQQGLMNWLVEKCTVGENDLTITTHSPYILSHLNLLLYAYQVAEKHPDRKEEVAAIVPEASWIDPKEFACYQVENGGVQSLVNEELGLIDDNGLDNLSGDAADAFDNLIRLSKSVAVK</sequence>
<evidence type="ECO:0000259" key="1">
    <source>
        <dbReference type="Pfam" id="PF13175"/>
    </source>
</evidence>
<dbReference type="STRING" id="82805.SAMN04487998_0414"/>
<dbReference type="InterPro" id="IPR051396">
    <property type="entry name" value="Bact_Antivir_Def_Nuclease"/>
</dbReference>
<keyword evidence="3" id="KW-1185">Reference proteome</keyword>
<dbReference type="PANTHER" id="PTHR43581:SF4">
    <property type="entry name" value="ATP_GTP PHOSPHATASE"/>
    <property type="match status" value="1"/>
</dbReference>
<evidence type="ECO:0000313" key="3">
    <source>
        <dbReference type="Proteomes" id="UP000198697"/>
    </source>
</evidence>
<proteinExistence type="predicted"/>
<dbReference type="EMBL" id="FOHS01000001">
    <property type="protein sequence ID" value="SES83371.1"/>
    <property type="molecule type" value="Genomic_DNA"/>
</dbReference>
<organism evidence="2 3">
    <name type="scientific">Hymenobacter actinosclerus</name>
    <dbReference type="NCBI Taxonomy" id="82805"/>
    <lineage>
        <taxon>Bacteria</taxon>
        <taxon>Pseudomonadati</taxon>
        <taxon>Bacteroidota</taxon>
        <taxon>Cytophagia</taxon>
        <taxon>Cytophagales</taxon>
        <taxon>Hymenobacteraceae</taxon>
        <taxon>Hymenobacter</taxon>
    </lineage>
</organism>